<proteinExistence type="predicted"/>
<comment type="caution">
    <text evidence="1">The sequence shown here is derived from an EMBL/GenBank/DDBJ whole genome shotgun (WGS) entry which is preliminary data.</text>
</comment>
<evidence type="ECO:0000313" key="2">
    <source>
        <dbReference type="Proteomes" id="UP000034245"/>
    </source>
</evidence>
<reference evidence="1" key="1">
    <citation type="submission" date="2015-04" db="EMBL/GenBank/DDBJ databases">
        <title>Draft Genome Sequences of Three Species of Emerging Human-Pathogenic Corynebacteria.</title>
        <authorList>
            <person name="Pacheco L.G."/>
            <person name="Mattos-Guaraldi A.L."/>
            <person name="Santos C.S."/>
            <person name="Veras A.O."/>
            <person name="Guimaraes L.C."/>
            <person name="Abreu V."/>
            <person name="Pereira F.L."/>
            <person name="Soares S.C."/>
            <person name="Dorella F.A."/>
            <person name="Carvalho A.F."/>
            <person name="Leal C.G."/>
            <person name="Figueiredo H.C."/>
            <person name="Ramos J.N."/>
            <person name="Vieira V."/>
            <person name="Farfour E."/>
            <person name="Guiso N."/>
            <person name="Hirata R.Jr."/>
            <person name="Ramos R.T."/>
            <person name="Azevedo V."/>
            <person name="Silva A."/>
        </authorList>
    </citation>
    <scope>NUCLEOTIDE SEQUENCE</scope>
    <source>
        <strain evidence="1">1941</strain>
    </source>
</reference>
<sequence length="44" mass="4890">QFTPLEWYKSIPDAVISESILNRLVSGAEIITLEGPNMRLTTNA</sequence>
<name>A0ACC4U7J0_9CORY</name>
<dbReference type="Proteomes" id="UP000034245">
    <property type="component" value="Unassembled WGS sequence"/>
</dbReference>
<organism evidence="1 2">
    <name type="scientific">Corynebacterium minutissimum</name>
    <dbReference type="NCBI Taxonomy" id="38301"/>
    <lineage>
        <taxon>Bacteria</taxon>
        <taxon>Bacillati</taxon>
        <taxon>Actinomycetota</taxon>
        <taxon>Actinomycetes</taxon>
        <taxon>Mycobacteriales</taxon>
        <taxon>Corynebacteriaceae</taxon>
        <taxon>Corynebacterium</taxon>
    </lineage>
</organism>
<keyword evidence="1" id="KW-0067">ATP-binding</keyword>
<keyword evidence="2" id="KW-1185">Reference proteome</keyword>
<feature type="non-terminal residue" evidence="1">
    <location>
        <position position="1"/>
    </location>
</feature>
<accession>A0ACC4U7J0</accession>
<evidence type="ECO:0000313" key="1">
    <source>
        <dbReference type="EMBL" id="KKO76739.1"/>
    </source>
</evidence>
<dbReference type="EMBL" id="LAYQ01000039">
    <property type="protein sequence ID" value="KKO76739.1"/>
    <property type="molecule type" value="Genomic_DNA"/>
</dbReference>
<gene>
    <name evidence="1" type="ORF">WU87_12925</name>
</gene>
<protein>
    <submittedName>
        <fullName evidence="1">ATP-binding protein</fullName>
    </submittedName>
</protein>
<keyword evidence="1" id="KW-0547">Nucleotide-binding</keyword>